<name>A0A4U8Q4Q1_9FIRM</name>
<dbReference type="PANTHER" id="PTHR11328">
    <property type="entry name" value="MAJOR FACILITATOR SUPERFAMILY DOMAIN-CONTAINING PROTEIN"/>
    <property type="match status" value="1"/>
</dbReference>
<dbReference type="SUPFAM" id="SSF103473">
    <property type="entry name" value="MFS general substrate transporter"/>
    <property type="match status" value="1"/>
</dbReference>
<feature type="transmembrane region" description="Helical" evidence="1">
    <location>
        <begin position="178"/>
        <end position="198"/>
    </location>
</feature>
<evidence type="ECO:0000256" key="1">
    <source>
        <dbReference type="SAM" id="Phobius"/>
    </source>
</evidence>
<accession>A0A4U8Q4Q1</accession>
<dbReference type="InterPro" id="IPR001927">
    <property type="entry name" value="Na/Gal_symport"/>
</dbReference>
<gene>
    <name evidence="2" type="primary">yicJ_5</name>
    <name evidence="2" type="ORF">DSM106044_03839</name>
</gene>
<dbReference type="Proteomes" id="UP000306509">
    <property type="component" value="Unassembled WGS sequence"/>
</dbReference>
<dbReference type="GO" id="GO:0006814">
    <property type="term" value="P:sodium ion transport"/>
    <property type="evidence" value="ECO:0007669"/>
    <property type="project" value="InterPro"/>
</dbReference>
<dbReference type="GO" id="GO:0008643">
    <property type="term" value="P:carbohydrate transport"/>
    <property type="evidence" value="ECO:0007669"/>
    <property type="project" value="InterPro"/>
</dbReference>
<feature type="transmembrane region" description="Helical" evidence="1">
    <location>
        <begin position="358"/>
        <end position="382"/>
    </location>
</feature>
<feature type="transmembrane region" description="Helical" evidence="1">
    <location>
        <begin position="314"/>
        <end position="337"/>
    </location>
</feature>
<feature type="transmembrane region" description="Helical" evidence="1">
    <location>
        <begin position="78"/>
        <end position="97"/>
    </location>
</feature>
<organism evidence="2 3">
    <name type="scientific">Robinsoniella peoriensis</name>
    <dbReference type="NCBI Taxonomy" id="180332"/>
    <lineage>
        <taxon>Bacteria</taxon>
        <taxon>Bacillati</taxon>
        <taxon>Bacillota</taxon>
        <taxon>Clostridia</taxon>
        <taxon>Lachnospirales</taxon>
        <taxon>Lachnospiraceae</taxon>
        <taxon>Robinsoniella</taxon>
    </lineage>
</organism>
<proteinExistence type="predicted"/>
<dbReference type="Pfam" id="PF13347">
    <property type="entry name" value="MFS_2"/>
    <property type="match status" value="1"/>
</dbReference>
<protein>
    <submittedName>
        <fullName evidence="2">Inner membrane symporter YicJ</fullName>
    </submittedName>
</protein>
<dbReference type="RefSeq" id="WP_138003430.1">
    <property type="nucleotide sequence ID" value="NZ_JBHTNY010000024.1"/>
</dbReference>
<dbReference type="Gene3D" id="1.20.1250.20">
    <property type="entry name" value="MFS general substrate transporter like domains"/>
    <property type="match status" value="1"/>
</dbReference>
<dbReference type="EMBL" id="QGQD01000070">
    <property type="protein sequence ID" value="TLC99388.1"/>
    <property type="molecule type" value="Genomic_DNA"/>
</dbReference>
<feature type="transmembrane region" description="Helical" evidence="1">
    <location>
        <begin position="142"/>
        <end position="166"/>
    </location>
</feature>
<dbReference type="GO" id="GO:0005886">
    <property type="term" value="C:plasma membrane"/>
    <property type="evidence" value="ECO:0007669"/>
    <property type="project" value="TreeGrafter"/>
</dbReference>
<keyword evidence="1" id="KW-1133">Transmembrane helix</keyword>
<dbReference type="AlphaFoldDB" id="A0A4U8Q4Q1"/>
<dbReference type="InterPro" id="IPR036259">
    <property type="entry name" value="MFS_trans_sf"/>
</dbReference>
<dbReference type="STRING" id="180332.GCA_000797495_00982"/>
<feature type="transmembrane region" description="Helical" evidence="1">
    <location>
        <begin position="402"/>
        <end position="422"/>
    </location>
</feature>
<feature type="transmembrane region" description="Helical" evidence="1">
    <location>
        <begin position="38"/>
        <end position="57"/>
    </location>
</feature>
<feature type="transmembrane region" description="Helical" evidence="1">
    <location>
        <begin position="227"/>
        <end position="252"/>
    </location>
</feature>
<dbReference type="GO" id="GO:0015293">
    <property type="term" value="F:symporter activity"/>
    <property type="evidence" value="ECO:0007669"/>
    <property type="project" value="InterPro"/>
</dbReference>
<evidence type="ECO:0000313" key="3">
    <source>
        <dbReference type="Proteomes" id="UP000306509"/>
    </source>
</evidence>
<feature type="transmembrane region" description="Helical" evidence="1">
    <location>
        <begin position="290"/>
        <end position="308"/>
    </location>
</feature>
<keyword evidence="1" id="KW-0472">Membrane</keyword>
<feature type="transmembrane region" description="Helical" evidence="1">
    <location>
        <begin position="12"/>
        <end position="32"/>
    </location>
</feature>
<feature type="transmembrane region" description="Helical" evidence="1">
    <location>
        <begin position="258"/>
        <end position="278"/>
    </location>
</feature>
<dbReference type="PANTHER" id="PTHR11328:SF24">
    <property type="entry name" value="MAJOR FACILITATOR SUPERFAMILY (MFS) PROFILE DOMAIN-CONTAINING PROTEIN"/>
    <property type="match status" value="1"/>
</dbReference>
<comment type="caution">
    <text evidence="2">The sequence shown here is derived from an EMBL/GenBank/DDBJ whole genome shotgun (WGS) entry which is preliminary data.</text>
</comment>
<evidence type="ECO:0000313" key="2">
    <source>
        <dbReference type="EMBL" id="TLC99388.1"/>
    </source>
</evidence>
<dbReference type="NCBIfam" id="TIGR00792">
    <property type="entry name" value="gph"/>
    <property type="match status" value="1"/>
</dbReference>
<sequence length="446" mass="49618">MKKWRKRVGYGIGDLGCNLVFSTMASYLMIFYTDVFGISAAVAGTLMLVTKFIDALTDTGMGIIVDKTHTRWGQGRPYFLIGAVPFAIFTIATFYIPELGSAGKIVWAYITYCLLCTAYTVVNIPLNTIVPRLTSDLHERNCLVSTRMICAMLGTAIVMTITAPLVEYFGKGDKARGYLITMSLYGIVAMIIFVITFLSTKEVVPSTVQEEKVTLRESLKGLTDQSILFFILNFLYFGLYVFRSTTVIYYFTYNLQKTQWLTLVGLLGILSGLPMLLVLPALQRKFGKKWVMYLSIIIYIAGDMMIYIGRSTSFFLLAGLVVTGLGIYGIFGVTFAIQPDVIDYSEYKKNKNISGLIAAFQGFFVKASMGLASAVIGGILKWGGYAANENQSPKALACIEASFIWIPLGLCLVIGILMYFYNLDRKRAEMSRVLDGRRNGQQSEFM</sequence>
<feature type="transmembrane region" description="Helical" evidence="1">
    <location>
        <begin position="109"/>
        <end position="130"/>
    </location>
</feature>
<keyword evidence="1" id="KW-0812">Transmembrane</keyword>
<dbReference type="InterPro" id="IPR039672">
    <property type="entry name" value="MFS_2"/>
</dbReference>
<keyword evidence="3" id="KW-1185">Reference proteome</keyword>
<reference evidence="2 3" key="1">
    <citation type="journal article" date="2019" name="Anaerobe">
        <title>Detection of Robinsoniella peoriensis in multiple bone samples of a trauma patient.</title>
        <authorList>
            <person name="Schrottner P."/>
            <person name="Hartwich K."/>
            <person name="Bunk B."/>
            <person name="Schober I."/>
            <person name="Helbig S."/>
            <person name="Rudolph W.W."/>
            <person name="Gunzer F."/>
        </authorList>
    </citation>
    <scope>NUCLEOTIDE SEQUENCE [LARGE SCALE GENOMIC DNA]</scope>
    <source>
        <strain evidence="2 3">DSM 106044</strain>
    </source>
</reference>
<dbReference type="CDD" id="cd17332">
    <property type="entry name" value="MFS_MelB_like"/>
    <property type="match status" value="1"/>
</dbReference>